<comment type="caution">
    <text evidence="2">The sequence shown here is derived from an EMBL/GenBank/DDBJ whole genome shotgun (WGS) entry which is preliminary data.</text>
</comment>
<dbReference type="Pfam" id="PF20167">
    <property type="entry name" value="Transposase_32"/>
    <property type="match status" value="1"/>
</dbReference>
<keyword evidence="3" id="KW-1185">Reference proteome</keyword>
<sequence>MDATKINELYNTKADVDEHSKFIEDITDEKRDLLVKDLCVEGALWTASHQKNYTMHRRFLTLQSKFCFHLVNCRLLPSTHSNTVNFDRMCLIHSIFKGRNIYIGVILHQEIANCAARQTGNLIFPSLVMLLCQQKGIVLRDDEEVLENKGLIIESSIERMTHGKDTLTMKEPEASKTRKGKIKVESKGTNLTAETSLLCKMKDIEKLANYISNKQIRLVATIEDMDRSQNLFYAYTRAYKNSIAHAVEENIVVEEEDTCVEVMNEKVEEENTETEASEHESIEDIVNASKFIDATNDNLERDGARLAEAGEVTNEEHHNSLVIVV</sequence>
<dbReference type="Proteomes" id="UP001358586">
    <property type="component" value="Chromosome 6"/>
</dbReference>
<gene>
    <name evidence="2" type="ORF">PVK06_019736</name>
</gene>
<evidence type="ECO:0000313" key="3">
    <source>
        <dbReference type="Proteomes" id="UP001358586"/>
    </source>
</evidence>
<dbReference type="InterPro" id="IPR046796">
    <property type="entry name" value="Transposase_32_dom"/>
</dbReference>
<proteinExistence type="predicted"/>
<feature type="domain" description="Putative plant transposon protein" evidence="1">
    <location>
        <begin position="2"/>
        <end position="137"/>
    </location>
</feature>
<accession>A0ABR0PKI3</accession>
<reference evidence="2 3" key="1">
    <citation type="submission" date="2023-03" db="EMBL/GenBank/DDBJ databases">
        <title>WGS of Gossypium arboreum.</title>
        <authorList>
            <person name="Yu D."/>
        </authorList>
    </citation>
    <scope>NUCLEOTIDE SEQUENCE [LARGE SCALE GENOMIC DNA]</scope>
    <source>
        <tissue evidence="2">Leaf</tissue>
    </source>
</reference>
<protein>
    <recommendedName>
        <fullName evidence="1">Putative plant transposon protein domain-containing protein</fullName>
    </recommendedName>
</protein>
<evidence type="ECO:0000259" key="1">
    <source>
        <dbReference type="Pfam" id="PF20167"/>
    </source>
</evidence>
<name>A0ABR0PKI3_GOSAR</name>
<evidence type="ECO:0000313" key="2">
    <source>
        <dbReference type="EMBL" id="KAK5824944.1"/>
    </source>
</evidence>
<organism evidence="2 3">
    <name type="scientific">Gossypium arboreum</name>
    <name type="common">Tree cotton</name>
    <name type="synonym">Gossypium nanking</name>
    <dbReference type="NCBI Taxonomy" id="29729"/>
    <lineage>
        <taxon>Eukaryota</taxon>
        <taxon>Viridiplantae</taxon>
        <taxon>Streptophyta</taxon>
        <taxon>Embryophyta</taxon>
        <taxon>Tracheophyta</taxon>
        <taxon>Spermatophyta</taxon>
        <taxon>Magnoliopsida</taxon>
        <taxon>eudicotyledons</taxon>
        <taxon>Gunneridae</taxon>
        <taxon>Pentapetalae</taxon>
        <taxon>rosids</taxon>
        <taxon>malvids</taxon>
        <taxon>Malvales</taxon>
        <taxon>Malvaceae</taxon>
        <taxon>Malvoideae</taxon>
        <taxon>Gossypium</taxon>
    </lineage>
</organism>
<dbReference type="EMBL" id="JARKNE010000006">
    <property type="protein sequence ID" value="KAK5824944.1"/>
    <property type="molecule type" value="Genomic_DNA"/>
</dbReference>